<reference evidence="3" key="1">
    <citation type="submission" date="2025-08" db="UniProtKB">
        <authorList>
            <consortium name="RefSeq"/>
        </authorList>
    </citation>
    <scope>IDENTIFICATION</scope>
    <source>
        <tissue evidence="3">Tentacle</tissue>
    </source>
</reference>
<accession>A0A6P8HAH3</accession>
<dbReference type="OrthoDB" id="8843252at2759"/>
<dbReference type="PROSITE" id="PS00108">
    <property type="entry name" value="PROTEIN_KINASE_ST"/>
    <property type="match status" value="1"/>
</dbReference>
<evidence type="ECO:0000313" key="3">
    <source>
        <dbReference type="RefSeq" id="XP_031553454.1"/>
    </source>
</evidence>
<gene>
    <name evidence="3" type="primary">LOC116290540</name>
</gene>
<dbReference type="GeneID" id="116290540"/>
<sequence length="150" mass="16935">MSYLHEKEVIHQDLKPANIIVEDGSRKPIICDFGVSKLKDLAVTNMAGSNAGTLGYQHIEQLHGEKATTAVDVYSFGVITGEVYSRQPAWTGKTFVEVKKAIEKEEYPTFPRIPQEYKDLMAKCFKPAKQRATFMELLPDLESLSKIDVW</sequence>
<evidence type="ECO:0000259" key="1">
    <source>
        <dbReference type="PROSITE" id="PS50011"/>
    </source>
</evidence>
<dbReference type="InterPro" id="IPR011009">
    <property type="entry name" value="Kinase-like_dom_sf"/>
</dbReference>
<dbReference type="SMART" id="SM00220">
    <property type="entry name" value="S_TKc"/>
    <property type="match status" value="1"/>
</dbReference>
<dbReference type="PANTHER" id="PTHR44329">
    <property type="entry name" value="SERINE/THREONINE-PROTEIN KINASE TNNI3K-RELATED"/>
    <property type="match status" value="1"/>
</dbReference>
<dbReference type="InParanoid" id="A0A6P8HAH3"/>
<evidence type="ECO:0000313" key="2">
    <source>
        <dbReference type="Proteomes" id="UP000515163"/>
    </source>
</evidence>
<dbReference type="RefSeq" id="XP_031553454.1">
    <property type="nucleotide sequence ID" value="XM_031697594.1"/>
</dbReference>
<dbReference type="AlphaFoldDB" id="A0A6P8HAH3"/>
<dbReference type="KEGG" id="aten:116290540"/>
<dbReference type="GO" id="GO:0004674">
    <property type="term" value="F:protein serine/threonine kinase activity"/>
    <property type="evidence" value="ECO:0007669"/>
    <property type="project" value="TreeGrafter"/>
</dbReference>
<dbReference type="InterPro" id="IPR051681">
    <property type="entry name" value="Ser/Thr_Kinases-Pseudokinases"/>
</dbReference>
<dbReference type="PROSITE" id="PS50011">
    <property type="entry name" value="PROTEIN_KINASE_DOM"/>
    <property type="match status" value="1"/>
</dbReference>
<dbReference type="GO" id="GO:0005524">
    <property type="term" value="F:ATP binding"/>
    <property type="evidence" value="ECO:0007669"/>
    <property type="project" value="InterPro"/>
</dbReference>
<name>A0A6P8HAH3_ACTTE</name>
<keyword evidence="2" id="KW-1185">Reference proteome</keyword>
<dbReference type="InterPro" id="IPR008271">
    <property type="entry name" value="Ser/Thr_kinase_AS"/>
</dbReference>
<dbReference type="Gene3D" id="1.10.510.10">
    <property type="entry name" value="Transferase(Phosphotransferase) domain 1"/>
    <property type="match status" value="1"/>
</dbReference>
<feature type="domain" description="Protein kinase" evidence="1">
    <location>
        <begin position="1"/>
        <end position="144"/>
    </location>
</feature>
<protein>
    <submittedName>
        <fullName evidence="3">Serine/threonine-protein kinase pkn5-like isoform X1</fullName>
    </submittedName>
</protein>
<proteinExistence type="predicted"/>
<dbReference type="InterPro" id="IPR000719">
    <property type="entry name" value="Prot_kinase_dom"/>
</dbReference>
<dbReference type="SUPFAM" id="SSF56112">
    <property type="entry name" value="Protein kinase-like (PK-like)"/>
    <property type="match status" value="1"/>
</dbReference>
<dbReference type="Pfam" id="PF00069">
    <property type="entry name" value="Pkinase"/>
    <property type="match status" value="1"/>
</dbReference>
<dbReference type="Proteomes" id="UP000515163">
    <property type="component" value="Unplaced"/>
</dbReference>
<organism evidence="2 3">
    <name type="scientific">Actinia tenebrosa</name>
    <name type="common">Australian red waratah sea anemone</name>
    <dbReference type="NCBI Taxonomy" id="6105"/>
    <lineage>
        <taxon>Eukaryota</taxon>
        <taxon>Metazoa</taxon>
        <taxon>Cnidaria</taxon>
        <taxon>Anthozoa</taxon>
        <taxon>Hexacorallia</taxon>
        <taxon>Actiniaria</taxon>
        <taxon>Actiniidae</taxon>
        <taxon>Actinia</taxon>
    </lineage>
</organism>